<protein>
    <submittedName>
        <fullName evidence="1">Uncharacterized protein</fullName>
    </submittedName>
</protein>
<gene>
    <name evidence="1" type="ORF">ACAOBT_LOCUS28084</name>
</gene>
<keyword evidence="2" id="KW-1185">Reference proteome</keyword>
<dbReference type="Proteomes" id="UP001152888">
    <property type="component" value="Unassembled WGS sequence"/>
</dbReference>
<dbReference type="AlphaFoldDB" id="A0A9P0LWN1"/>
<organism evidence="1 2">
    <name type="scientific">Acanthoscelides obtectus</name>
    <name type="common">Bean weevil</name>
    <name type="synonym">Bruchus obtectus</name>
    <dbReference type="NCBI Taxonomy" id="200917"/>
    <lineage>
        <taxon>Eukaryota</taxon>
        <taxon>Metazoa</taxon>
        <taxon>Ecdysozoa</taxon>
        <taxon>Arthropoda</taxon>
        <taxon>Hexapoda</taxon>
        <taxon>Insecta</taxon>
        <taxon>Pterygota</taxon>
        <taxon>Neoptera</taxon>
        <taxon>Endopterygota</taxon>
        <taxon>Coleoptera</taxon>
        <taxon>Polyphaga</taxon>
        <taxon>Cucujiformia</taxon>
        <taxon>Chrysomeloidea</taxon>
        <taxon>Chrysomelidae</taxon>
        <taxon>Bruchinae</taxon>
        <taxon>Bruchini</taxon>
        <taxon>Acanthoscelides</taxon>
    </lineage>
</organism>
<comment type="caution">
    <text evidence="1">The sequence shown here is derived from an EMBL/GenBank/DDBJ whole genome shotgun (WGS) entry which is preliminary data.</text>
</comment>
<accession>A0A9P0LWN1</accession>
<evidence type="ECO:0000313" key="2">
    <source>
        <dbReference type="Proteomes" id="UP001152888"/>
    </source>
</evidence>
<proteinExistence type="predicted"/>
<name>A0A9P0LWN1_ACAOB</name>
<sequence>MRLINVNPKVKEVLRQVFDDEAKMKLCKSEMDLNTSINIFEREDERPLLSYELERRKSSVKTAYSNQERKMSIYDIE</sequence>
<dbReference type="OrthoDB" id="288203at2759"/>
<dbReference type="EMBL" id="CAKOFQ010007596">
    <property type="protein sequence ID" value="CAH2004595.1"/>
    <property type="molecule type" value="Genomic_DNA"/>
</dbReference>
<evidence type="ECO:0000313" key="1">
    <source>
        <dbReference type="EMBL" id="CAH2004595.1"/>
    </source>
</evidence>
<reference evidence="1" key="1">
    <citation type="submission" date="2022-03" db="EMBL/GenBank/DDBJ databases">
        <authorList>
            <person name="Sayadi A."/>
        </authorList>
    </citation>
    <scope>NUCLEOTIDE SEQUENCE</scope>
</reference>